<gene>
    <name evidence="3" type="ORF">CHILSU_LOCUS8251</name>
</gene>
<sequence length="473" mass="52442">MGGNKVVLFVLITAMNYICSAHQKALRNGVITIQDDDESGANENDETINGDNNKQDDSSTSAEALPATETLIEIDDRARPLTVGDIFTTSELLPVAEKLIAKVENPGMGKGIVSSSKSPQHLADKLFEQFFLTNKRIVTLSAFDISGLDALQALALSGEAAYLRSYIDSTVEQVTMIDYKGQNIAVNTEPKKSKYRLLLKNGKPKLKKKIAFQKRNEDLVKEAKAKNLLRMALKVVQDSRNGTLKKGPIKINATNRSKVNNIKKDIKGNPKGPSKSKLRTNKVTSKATAQELKGGKPKGPPKPKLSTNEVNSKVDAQKPKEDKIKKPLCTWKYVCSDPSELDSCKLQTECNKQYRKDARKDSIDVGITLVDEEVEKILETRVINLRPSKGGQELERLESLAEYFNNIVMAEALKRETTTPYNEESTYPMEPSGDESNRKGIGDEEITYSDSVRRILKKPVRSKANTTPKRAIT</sequence>
<reference evidence="3" key="1">
    <citation type="submission" date="2021-12" db="EMBL/GenBank/DDBJ databases">
        <authorList>
            <person name="King R."/>
        </authorList>
    </citation>
    <scope>NUCLEOTIDE SEQUENCE</scope>
</reference>
<feature type="chain" id="PRO_5045158233" evidence="2">
    <location>
        <begin position="22"/>
        <end position="473"/>
    </location>
</feature>
<name>A0ABN8L6C7_CHISP</name>
<proteinExistence type="predicted"/>
<evidence type="ECO:0000256" key="1">
    <source>
        <dbReference type="SAM" id="MobiDB-lite"/>
    </source>
</evidence>
<feature type="region of interest" description="Disordered" evidence="1">
    <location>
        <begin position="37"/>
        <end position="63"/>
    </location>
</feature>
<keyword evidence="4" id="KW-1185">Reference proteome</keyword>
<evidence type="ECO:0000313" key="4">
    <source>
        <dbReference type="Proteomes" id="UP001153292"/>
    </source>
</evidence>
<feature type="signal peptide" evidence="2">
    <location>
        <begin position="1"/>
        <end position="21"/>
    </location>
</feature>
<evidence type="ECO:0000256" key="2">
    <source>
        <dbReference type="SAM" id="SignalP"/>
    </source>
</evidence>
<dbReference type="EMBL" id="OU963896">
    <property type="protein sequence ID" value="CAH2988830.1"/>
    <property type="molecule type" value="Genomic_DNA"/>
</dbReference>
<accession>A0ABN8L6C7</accession>
<feature type="compositionally biased region" description="Acidic residues" evidence="1">
    <location>
        <begin position="37"/>
        <end position="48"/>
    </location>
</feature>
<feature type="compositionally biased region" description="Polar residues" evidence="1">
    <location>
        <begin position="49"/>
        <end position="62"/>
    </location>
</feature>
<feature type="region of interest" description="Disordered" evidence="1">
    <location>
        <begin position="415"/>
        <end position="446"/>
    </location>
</feature>
<organism evidence="3 4">
    <name type="scientific">Chilo suppressalis</name>
    <name type="common">Asiatic rice borer moth</name>
    <dbReference type="NCBI Taxonomy" id="168631"/>
    <lineage>
        <taxon>Eukaryota</taxon>
        <taxon>Metazoa</taxon>
        <taxon>Ecdysozoa</taxon>
        <taxon>Arthropoda</taxon>
        <taxon>Hexapoda</taxon>
        <taxon>Insecta</taxon>
        <taxon>Pterygota</taxon>
        <taxon>Neoptera</taxon>
        <taxon>Endopterygota</taxon>
        <taxon>Lepidoptera</taxon>
        <taxon>Glossata</taxon>
        <taxon>Ditrysia</taxon>
        <taxon>Pyraloidea</taxon>
        <taxon>Crambidae</taxon>
        <taxon>Crambinae</taxon>
        <taxon>Chilo</taxon>
    </lineage>
</organism>
<keyword evidence="2" id="KW-0732">Signal</keyword>
<protein>
    <submittedName>
        <fullName evidence="3">Uncharacterized protein</fullName>
    </submittedName>
</protein>
<evidence type="ECO:0000313" key="3">
    <source>
        <dbReference type="EMBL" id="CAH2988830.1"/>
    </source>
</evidence>
<feature type="region of interest" description="Disordered" evidence="1">
    <location>
        <begin position="263"/>
        <end position="319"/>
    </location>
</feature>
<dbReference type="Proteomes" id="UP001153292">
    <property type="component" value="Chromosome 3"/>
</dbReference>